<evidence type="ECO:0000313" key="2">
    <source>
        <dbReference type="Proteomes" id="UP000050424"/>
    </source>
</evidence>
<dbReference type="AlphaFoldDB" id="A0A0P7B347"/>
<dbReference type="SUPFAM" id="SSF53474">
    <property type="entry name" value="alpha/beta-Hydrolases"/>
    <property type="match status" value="1"/>
</dbReference>
<dbReference type="EMBL" id="LKCW01000278">
    <property type="protein sequence ID" value="KPM35061.1"/>
    <property type="molecule type" value="Genomic_DNA"/>
</dbReference>
<dbReference type="InterPro" id="IPR029058">
    <property type="entry name" value="AB_hydrolase_fold"/>
</dbReference>
<accession>A0A0P7B347</accession>
<sequence>MRRCPRVPTSRSCSCIFATSRTPRLRRLFSTRNPERVEVRCGSAGSVTIDLFNVAKHPSSSPFFIHLPPFPSPDGFPAPLPEFLQEKPVASINYRWISPVAAASGDRGSNVARWPMPIHDTLFAYSWLVKNFQREAPRRRDIYVYGSHLGGSLATSLSLTETFPHMRFAVRGVISYNGVYNWTMFLPDHPVNQLPKGMKNPAPRSALLEGTHLHHLQEMLPQFFKSPADLFDPFVSPALFFHNPGLLVPSSYSISEEEAAALEAIIDPDYIIERPKVPRKSHLVYPARASTGKIPECLFLYDSPTVVSVGKWGTRKLATGQGNTMESQALELVELMRRSVDKVELKERRQWDDDVSSDEPDRRVQAMEVGDEREALELNEGSEKVIKKWLVDRIGE</sequence>
<dbReference type="STRING" id="78410.A0A0P7B347"/>
<proteinExistence type="predicted"/>
<reference evidence="1 2" key="1">
    <citation type="submission" date="2015-09" db="EMBL/GenBank/DDBJ databases">
        <title>Draft genome of a European isolate of the apple canker pathogen Neonectria ditissima.</title>
        <authorList>
            <person name="Gomez-Cortecero A."/>
            <person name="Harrison R.J."/>
            <person name="Armitage A.D."/>
        </authorList>
    </citation>
    <scope>NUCLEOTIDE SEQUENCE [LARGE SCALE GENOMIC DNA]</scope>
    <source>
        <strain evidence="1 2">R09/05</strain>
    </source>
</reference>
<organism evidence="1 2">
    <name type="scientific">Neonectria ditissima</name>
    <dbReference type="NCBI Taxonomy" id="78410"/>
    <lineage>
        <taxon>Eukaryota</taxon>
        <taxon>Fungi</taxon>
        <taxon>Dikarya</taxon>
        <taxon>Ascomycota</taxon>
        <taxon>Pezizomycotina</taxon>
        <taxon>Sordariomycetes</taxon>
        <taxon>Hypocreomycetidae</taxon>
        <taxon>Hypocreales</taxon>
        <taxon>Nectriaceae</taxon>
        <taxon>Neonectria</taxon>
    </lineage>
</organism>
<comment type="caution">
    <text evidence="1">The sequence shown here is derived from an EMBL/GenBank/DDBJ whole genome shotgun (WGS) entry which is preliminary data.</text>
</comment>
<keyword evidence="2" id="KW-1185">Reference proteome</keyword>
<protein>
    <recommendedName>
        <fullName evidence="3">Alpha/beta hydrolase fold-3 domain-containing protein</fullName>
    </recommendedName>
</protein>
<dbReference type="OrthoDB" id="5396420at2759"/>
<name>A0A0P7B347_9HYPO</name>
<dbReference type="Proteomes" id="UP000050424">
    <property type="component" value="Unassembled WGS sequence"/>
</dbReference>
<gene>
    <name evidence="1" type="ORF">AK830_g11504</name>
</gene>
<evidence type="ECO:0008006" key="3">
    <source>
        <dbReference type="Google" id="ProtNLM"/>
    </source>
</evidence>
<dbReference type="Gene3D" id="3.40.50.1820">
    <property type="entry name" value="alpha/beta hydrolase"/>
    <property type="match status" value="1"/>
</dbReference>
<evidence type="ECO:0000313" key="1">
    <source>
        <dbReference type="EMBL" id="KPM35061.1"/>
    </source>
</evidence>